<proteinExistence type="predicted"/>
<dbReference type="InParanoid" id="A0A0C2XPQ2"/>
<dbReference type="OrthoDB" id="550575at2759"/>
<feature type="compositionally biased region" description="Polar residues" evidence="1">
    <location>
        <begin position="763"/>
        <end position="780"/>
    </location>
</feature>
<feature type="region of interest" description="Disordered" evidence="1">
    <location>
        <begin position="727"/>
        <end position="780"/>
    </location>
</feature>
<evidence type="ECO:0000313" key="4">
    <source>
        <dbReference type="Proteomes" id="UP000054549"/>
    </source>
</evidence>
<dbReference type="GO" id="GO:0019005">
    <property type="term" value="C:SCF ubiquitin ligase complex"/>
    <property type="evidence" value="ECO:0007669"/>
    <property type="project" value="TreeGrafter"/>
</dbReference>
<organism evidence="3 4">
    <name type="scientific">Amanita muscaria (strain Koide BX008)</name>
    <dbReference type="NCBI Taxonomy" id="946122"/>
    <lineage>
        <taxon>Eukaryota</taxon>
        <taxon>Fungi</taxon>
        <taxon>Dikarya</taxon>
        <taxon>Basidiomycota</taxon>
        <taxon>Agaricomycotina</taxon>
        <taxon>Agaricomycetes</taxon>
        <taxon>Agaricomycetidae</taxon>
        <taxon>Agaricales</taxon>
        <taxon>Pluteineae</taxon>
        <taxon>Amanitaceae</taxon>
        <taxon>Amanita</taxon>
    </lineage>
</organism>
<dbReference type="STRING" id="946122.A0A0C2XPQ2"/>
<gene>
    <name evidence="3" type="ORF">M378DRAFT_65288</name>
</gene>
<dbReference type="HOGENOM" id="CLU_008641_0_0_1"/>
<feature type="region of interest" description="Disordered" evidence="1">
    <location>
        <begin position="1"/>
        <end position="51"/>
    </location>
</feature>
<reference evidence="3 4" key="1">
    <citation type="submission" date="2014-04" db="EMBL/GenBank/DDBJ databases">
        <title>Evolutionary Origins and Diversification of the Mycorrhizal Mutualists.</title>
        <authorList>
            <consortium name="DOE Joint Genome Institute"/>
            <consortium name="Mycorrhizal Genomics Consortium"/>
            <person name="Kohler A."/>
            <person name="Kuo A."/>
            <person name="Nagy L.G."/>
            <person name="Floudas D."/>
            <person name="Copeland A."/>
            <person name="Barry K.W."/>
            <person name="Cichocki N."/>
            <person name="Veneault-Fourrey C."/>
            <person name="LaButti K."/>
            <person name="Lindquist E.A."/>
            <person name="Lipzen A."/>
            <person name="Lundell T."/>
            <person name="Morin E."/>
            <person name="Murat C."/>
            <person name="Riley R."/>
            <person name="Ohm R."/>
            <person name="Sun H."/>
            <person name="Tunlid A."/>
            <person name="Henrissat B."/>
            <person name="Grigoriev I.V."/>
            <person name="Hibbett D.S."/>
            <person name="Martin F."/>
        </authorList>
    </citation>
    <scope>NUCLEOTIDE SEQUENCE [LARGE SCALE GENOMIC DNA]</scope>
    <source>
        <strain evidence="3 4">Koide BX008</strain>
    </source>
</reference>
<feature type="compositionally biased region" description="Low complexity" evidence="1">
    <location>
        <begin position="17"/>
        <end position="28"/>
    </location>
</feature>
<evidence type="ECO:0000259" key="2">
    <source>
        <dbReference type="Pfam" id="PF12937"/>
    </source>
</evidence>
<dbReference type="Proteomes" id="UP000054549">
    <property type="component" value="Unassembled WGS sequence"/>
</dbReference>
<feature type="domain" description="F-box" evidence="2">
    <location>
        <begin position="191"/>
        <end position="269"/>
    </location>
</feature>
<dbReference type="SUPFAM" id="SSF52047">
    <property type="entry name" value="RNI-like"/>
    <property type="match status" value="1"/>
</dbReference>
<dbReference type="InterPro" id="IPR032675">
    <property type="entry name" value="LRR_dom_sf"/>
</dbReference>
<dbReference type="Pfam" id="PF12937">
    <property type="entry name" value="F-box-like"/>
    <property type="match status" value="1"/>
</dbReference>
<evidence type="ECO:0000256" key="1">
    <source>
        <dbReference type="SAM" id="MobiDB-lite"/>
    </source>
</evidence>
<name>A0A0C2XPQ2_AMAMK</name>
<sequence length="780" mass="87039">MWSPPRSPVAGPSHQNSPTYTTTSPASSDGHCASIDNEVNTSTDVPDDPFVLKRMPSRRRSLSNLSPFTTKSQSMLRAKMKWNLPRIQSNLSRALLFSKQRAQAKEQGPTVDLIDPVVSLFDPSVLQYPNDALQKAHLDGLPGKSSDQLLVRTKARSKSLPQPLSALDYVPTSSLDIYEPIPLIIKNYFDDELPKELRLRIFKSLIDLHESDFQRLVASGKWTMAKASSSKGQWVGRERGMRELFKLSRVSKSWQRLVFDGQLWTSLDLQAFPALSESALLHLSESGCSFVRSLDLAGHVQLRSNVLMNITHHLCISSQIMTRTQLTSINLQGCSSLTTRSLHHLLVLSESLQTLNVKGLNAVTNVTCDILSAHCPLVTNLNMSRCPNMDAEGIQCLASAALLQGSHLKLKTLRVSGLKNISDGMMAVLGKATPFLEVLDLSYARQLHNSAIEAFVSCEPGEKIEDLGTRVISITAREAGRETGNRDRYIRRVTRLRHINLSYCILLTDMACSNLAYCVPRLEFFEMAGIGADLKDDGLIRLFRTTPYMRRIDLEDASDITDGVIGAITPAALTHPSRDPKANPQTGHALECLVISHANHVTEDALTTLIQNCPRLTCLEGDNSRMNASVLREFVQLSRERNLSNAKIVAVDCRDISDSLIKELSNSIRPRMGWRSYAARKLAYLDARDDHVEELKVGQDECDEKRVVVKSFYTWQIVDSVRTAREKRRRSTKRVNSDGSDCEDSSWRTRWWSPSGRRLPNSGRDTPQSPSDSNDGCQVM</sequence>
<dbReference type="InterPro" id="IPR006553">
    <property type="entry name" value="Leu-rich_rpt_Cys-con_subtyp"/>
</dbReference>
<dbReference type="AlphaFoldDB" id="A0A0C2XPQ2"/>
<dbReference type="SMART" id="SM00367">
    <property type="entry name" value="LRR_CC"/>
    <property type="match status" value="7"/>
</dbReference>
<keyword evidence="4" id="KW-1185">Reference proteome</keyword>
<accession>A0A0C2XPQ2</accession>
<dbReference type="InterPro" id="IPR001810">
    <property type="entry name" value="F-box_dom"/>
</dbReference>
<dbReference type="EMBL" id="KN818222">
    <property type="protein sequence ID" value="KIL71581.1"/>
    <property type="molecule type" value="Genomic_DNA"/>
</dbReference>
<dbReference type="PANTHER" id="PTHR13318">
    <property type="entry name" value="PARTNER OF PAIRED, ISOFORM B-RELATED"/>
    <property type="match status" value="1"/>
</dbReference>
<protein>
    <recommendedName>
        <fullName evidence="2">F-box domain-containing protein</fullName>
    </recommendedName>
</protein>
<dbReference type="GO" id="GO:0031146">
    <property type="term" value="P:SCF-dependent proteasomal ubiquitin-dependent protein catabolic process"/>
    <property type="evidence" value="ECO:0007669"/>
    <property type="project" value="TreeGrafter"/>
</dbReference>
<dbReference type="Gene3D" id="3.80.10.10">
    <property type="entry name" value="Ribonuclease Inhibitor"/>
    <property type="match status" value="3"/>
</dbReference>
<evidence type="ECO:0000313" key="3">
    <source>
        <dbReference type="EMBL" id="KIL71581.1"/>
    </source>
</evidence>